<sequence>MARPWQWATGGGTREVFALFGWPALAYFGGASSRSSLGGGRAAS</sequence>
<evidence type="ECO:0000313" key="1">
    <source>
        <dbReference type="EMBL" id="JAD45042.1"/>
    </source>
</evidence>
<reference evidence="1" key="2">
    <citation type="journal article" date="2015" name="Data Brief">
        <title>Shoot transcriptome of the giant reed, Arundo donax.</title>
        <authorList>
            <person name="Barrero R.A."/>
            <person name="Guerrero F.D."/>
            <person name="Moolhuijzen P."/>
            <person name="Goolsby J.A."/>
            <person name="Tidwell J."/>
            <person name="Bellgard S.E."/>
            <person name="Bellgard M.I."/>
        </authorList>
    </citation>
    <scope>NUCLEOTIDE SEQUENCE</scope>
    <source>
        <tissue evidence="1">Shoot tissue taken approximately 20 cm above the soil surface</tissue>
    </source>
</reference>
<reference evidence="1" key="1">
    <citation type="submission" date="2014-09" db="EMBL/GenBank/DDBJ databases">
        <authorList>
            <person name="Magalhaes I.L.F."/>
            <person name="Oliveira U."/>
            <person name="Santos F.R."/>
            <person name="Vidigal T.H.D.A."/>
            <person name="Brescovit A.D."/>
            <person name="Santos A.J."/>
        </authorList>
    </citation>
    <scope>NUCLEOTIDE SEQUENCE</scope>
    <source>
        <tissue evidence="1">Shoot tissue taken approximately 20 cm above the soil surface</tissue>
    </source>
</reference>
<dbReference type="AlphaFoldDB" id="A0A0A9AD84"/>
<dbReference type="EMBL" id="GBRH01252853">
    <property type="protein sequence ID" value="JAD45042.1"/>
    <property type="molecule type" value="Transcribed_RNA"/>
</dbReference>
<protein>
    <submittedName>
        <fullName evidence="1">Uncharacterized protein</fullName>
    </submittedName>
</protein>
<proteinExistence type="predicted"/>
<organism evidence="1">
    <name type="scientific">Arundo donax</name>
    <name type="common">Giant reed</name>
    <name type="synonym">Donax arundinaceus</name>
    <dbReference type="NCBI Taxonomy" id="35708"/>
    <lineage>
        <taxon>Eukaryota</taxon>
        <taxon>Viridiplantae</taxon>
        <taxon>Streptophyta</taxon>
        <taxon>Embryophyta</taxon>
        <taxon>Tracheophyta</taxon>
        <taxon>Spermatophyta</taxon>
        <taxon>Magnoliopsida</taxon>
        <taxon>Liliopsida</taxon>
        <taxon>Poales</taxon>
        <taxon>Poaceae</taxon>
        <taxon>PACMAD clade</taxon>
        <taxon>Arundinoideae</taxon>
        <taxon>Arundineae</taxon>
        <taxon>Arundo</taxon>
    </lineage>
</organism>
<accession>A0A0A9AD84</accession>
<name>A0A0A9AD84_ARUDO</name>